<dbReference type="Proteomes" id="UP000467214">
    <property type="component" value="Unassembled WGS sequence"/>
</dbReference>
<gene>
    <name evidence="2" type="ORF">GQF02_02065</name>
</gene>
<protein>
    <submittedName>
        <fullName evidence="2">DUF4440 domain-containing protein</fullName>
    </submittedName>
</protein>
<comment type="caution">
    <text evidence="2">The sequence shown here is derived from an EMBL/GenBank/DDBJ whole genome shotgun (WGS) entry which is preliminary data.</text>
</comment>
<dbReference type="GO" id="GO:0005516">
    <property type="term" value="F:calmodulin binding"/>
    <property type="evidence" value="ECO:0007669"/>
    <property type="project" value="InterPro"/>
</dbReference>
<dbReference type="PROSITE" id="PS51257">
    <property type="entry name" value="PROKAR_LIPOPROTEIN"/>
    <property type="match status" value="1"/>
</dbReference>
<dbReference type="EMBL" id="WSSB01000001">
    <property type="protein sequence ID" value="MXR35765.1"/>
    <property type="molecule type" value="Genomic_DNA"/>
</dbReference>
<evidence type="ECO:0000259" key="1">
    <source>
        <dbReference type="Pfam" id="PF08332"/>
    </source>
</evidence>
<evidence type="ECO:0000313" key="3">
    <source>
        <dbReference type="Proteomes" id="UP000467214"/>
    </source>
</evidence>
<dbReference type="Pfam" id="PF08332">
    <property type="entry name" value="CaMKII_AD"/>
    <property type="match status" value="1"/>
</dbReference>
<name>A0A845BHI0_9NEIS</name>
<feature type="domain" description="Calcium/calmodulin-dependent protein kinase II association-domain" evidence="1">
    <location>
        <begin position="39"/>
        <end position="157"/>
    </location>
</feature>
<proteinExistence type="predicted"/>
<dbReference type="InterPro" id="IPR013543">
    <property type="entry name" value="Ca/CaM-dep_prot_kinase-assoc"/>
</dbReference>
<dbReference type="InterPro" id="IPR032710">
    <property type="entry name" value="NTF2-like_dom_sf"/>
</dbReference>
<reference evidence="2 3" key="1">
    <citation type="submission" date="2019-12" db="EMBL/GenBank/DDBJ databases">
        <title>Neisseriaceae gen. nov. sp. Genome sequencing and assembly.</title>
        <authorList>
            <person name="Liu Z."/>
            <person name="Li A."/>
        </authorList>
    </citation>
    <scope>NUCLEOTIDE SEQUENCE [LARGE SCALE GENOMIC DNA]</scope>
    <source>
        <strain evidence="2 3">B2N2-7</strain>
    </source>
</reference>
<keyword evidence="3" id="KW-1185">Reference proteome</keyword>
<dbReference type="GO" id="GO:0004683">
    <property type="term" value="F:calcium/calmodulin-dependent protein kinase activity"/>
    <property type="evidence" value="ECO:0007669"/>
    <property type="project" value="InterPro"/>
</dbReference>
<sequence length="160" mass="17966">MRMLSLLFVATALAGCASGPPSQARQQEAHTESCKPISEAEVAALFDRWNQSLQTGDPHQVVANYAERSILLPTVSNKPRLTPSEKEDYFRYFLKDRPSGKIDQRMIETGCNTALDAGLYTFTFGKTGETVSGRYSYTYRWDGHEWLITSHHSSAMPEKN</sequence>
<organism evidence="2 3">
    <name type="scientific">Craterilacuibacter sinensis</name>
    <dbReference type="NCBI Taxonomy" id="2686017"/>
    <lineage>
        <taxon>Bacteria</taxon>
        <taxon>Pseudomonadati</taxon>
        <taxon>Pseudomonadota</taxon>
        <taxon>Betaproteobacteria</taxon>
        <taxon>Neisseriales</taxon>
        <taxon>Neisseriaceae</taxon>
        <taxon>Craterilacuibacter</taxon>
    </lineage>
</organism>
<dbReference type="InterPro" id="IPR016887">
    <property type="entry name" value="UCP028470_steroid_isom-rel"/>
</dbReference>
<dbReference type="Gene3D" id="3.10.450.50">
    <property type="match status" value="1"/>
</dbReference>
<evidence type="ECO:0000313" key="2">
    <source>
        <dbReference type="EMBL" id="MXR35765.1"/>
    </source>
</evidence>
<dbReference type="PIRSF" id="PIRSF028470">
    <property type="entry name" value="UCP028470"/>
    <property type="match status" value="1"/>
</dbReference>
<dbReference type="AlphaFoldDB" id="A0A845BHI0"/>
<accession>A0A845BHI0</accession>
<dbReference type="SUPFAM" id="SSF54427">
    <property type="entry name" value="NTF2-like"/>
    <property type="match status" value="1"/>
</dbReference>